<evidence type="ECO:0000313" key="2">
    <source>
        <dbReference type="EMBL" id="TDT33861.1"/>
    </source>
</evidence>
<dbReference type="Proteomes" id="UP000295371">
    <property type="component" value="Unassembled WGS sequence"/>
</dbReference>
<dbReference type="OrthoDB" id="3208682at2"/>
<protein>
    <submittedName>
        <fullName evidence="2">Carboxymethylenebutenolidase</fullName>
    </submittedName>
</protein>
<organism evidence="2 3">
    <name type="scientific">Naumannella halotolerans</name>
    <dbReference type="NCBI Taxonomy" id="993414"/>
    <lineage>
        <taxon>Bacteria</taxon>
        <taxon>Bacillati</taxon>
        <taxon>Actinomycetota</taxon>
        <taxon>Actinomycetes</taxon>
        <taxon>Propionibacteriales</taxon>
        <taxon>Propionibacteriaceae</taxon>
        <taxon>Naumannella</taxon>
    </lineage>
</organism>
<dbReference type="InterPro" id="IPR002925">
    <property type="entry name" value="Dienelactn_hydro"/>
</dbReference>
<evidence type="ECO:0000313" key="3">
    <source>
        <dbReference type="Proteomes" id="UP000295371"/>
    </source>
</evidence>
<name>A0A4R7J8N0_9ACTN</name>
<sequence>MANSTVTIAVEDGTLPAQWYPPKLPDAPTLVVCQEIFGVTDYIRRRCQDLNDLGYGVLAPEFYWRVADDGPVPEITETGEDALQQAMALAGRLDFTAATSDGVAAVEWAQDSAPAVGLIGFCFGGGLAFAIAAQTDPAVLVSYYGSALPSLFDLAPQVTAPSLHHFGEVDSFIDADAQAAIREAVSAHGAVWQSHPGADHAFDNDAAGWFHPESSANAWQATIAFLATHLPVGGND</sequence>
<evidence type="ECO:0000259" key="1">
    <source>
        <dbReference type="Pfam" id="PF01738"/>
    </source>
</evidence>
<accession>A0A4R7J8N0</accession>
<dbReference type="GO" id="GO:0016787">
    <property type="term" value="F:hydrolase activity"/>
    <property type="evidence" value="ECO:0007669"/>
    <property type="project" value="InterPro"/>
</dbReference>
<dbReference type="SUPFAM" id="SSF53474">
    <property type="entry name" value="alpha/beta-Hydrolases"/>
    <property type="match status" value="1"/>
</dbReference>
<dbReference type="EMBL" id="SOAW01000001">
    <property type="protein sequence ID" value="TDT33861.1"/>
    <property type="molecule type" value="Genomic_DNA"/>
</dbReference>
<keyword evidence="3" id="KW-1185">Reference proteome</keyword>
<dbReference type="PANTHER" id="PTHR46623:SF6">
    <property type="entry name" value="ALPHA_BETA-HYDROLASES SUPERFAMILY PROTEIN"/>
    <property type="match status" value="1"/>
</dbReference>
<proteinExistence type="predicted"/>
<dbReference type="PANTHER" id="PTHR46623">
    <property type="entry name" value="CARBOXYMETHYLENEBUTENOLIDASE-RELATED"/>
    <property type="match status" value="1"/>
</dbReference>
<dbReference type="RefSeq" id="WP_133754305.1">
    <property type="nucleotide sequence ID" value="NZ_SOAW01000001.1"/>
</dbReference>
<feature type="domain" description="Dienelactone hydrolase" evidence="1">
    <location>
        <begin position="19"/>
        <end position="229"/>
    </location>
</feature>
<dbReference type="InterPro" id="IPR029058">
    <property type="entry name" value="AB_hydrolase_fold"/>
</dbReference>
<gene>
    <name evidence="2" type="ORF">CLV29_1496</name>
</gene>
<reference evidence="2 3" key="1">
    <citation type="submission" date="2019-03" db="EMBL/GenBank/DDBJ databases">
        <title>Genomic Encyclopedia of Archaeal and Bacterial Type Strains, Phase II (KMG-II): from individual species to whole genera.</title>
        <authorList>
            <person name="Goeker M."/>
        </authorList>
    </citation>
    <scope>NUCLEOTIDE SEQUENCE [LARGE SCALE GENOMIC DNA]</scope>
    <source>
        <strain evidence="2 3">DSM 24323</strain>
    </source>
</reference>
<dbReference type="Gene3D" id="3.40.50.1820">
    <property type="entry name" value="alpha/beta hydrolase"/>
    <property type="match status" value="1"/>
</dbReference>
<dbReference type="InterPro" id="IPR051049">
    <property type="entry name" value="Dienelactone_hydrolase-like"/>
</dbReference>
<dbReference type="AlphaFoldDB" id="A0A4R7J8N0"/>
<comment type="caution">
    <text evidence="2">The sequence shown here is derived from an EMBL/GenBank/DDBJ whole genome shotgun (WGS) entry which is preliminary data.</text>
</comment>
<dbReference type="Pfam" id="PF01738">
    <property type="entry name" value="DLH"/>
    <property type="match status" value="1"/>
</dbReference>